<reference evidence="2" key="1">
    <citation type="submission" date="2020-04" db="EMBL/GenBank/DDBJ databases">
        <title>Nitratireductor sp. nov. isolated from mangrove soil.</title>
        <authorList>
            <person name="Ye Y."/>
        </authorList>
    </citation>
    <scope>NUCLEOTIDE SEQUENCE</scope>
    <source>
        <strain evidence="2">SY7</strain>
    </source>
</reference>
<evidence type="ECO:0000313" key="3">
    <source>
        <dbReference type="Proteomes" id="UP000321389"/>
    </source>
</evidence>
<sequence length="137" mass="15691">MRRAHEVKRDLCSALEQIADALPDGVDRMRCLRLANVLAPALRDIHVCEEMKVFPAYVVASGEERDSQTLRRLRAEHVEDQCFADEVTEVLMAIGHGDHIRNAEATGFMLRGLFETMRRHMAFESEHLLPRIEAWHG</sequence>
<name>A0A5B8L597_9HYPH</name>
<evidence type="ECO:0000259" key="1">
    <source>
        <dbReference type="Pfam" id="PF01814"/>
    </source>
</evidence>
<proteinExistence type="predicted"/>
<dbReference type="Gene3D" id="1.20.120.520">
    <property type="entry name" value="nmb1532 protein domain like"/>
    <property type="match status" value="1"/>
</dbReference>
<dbReference type="Proteomes" id="UP000321389">
    <property type="component" value="Chromosome"/>
</dbReference>
<dbReference type="Pfam" id="PF01814">
    <property type="entry name" value="Hemerythrin"/>
    <property type="match status" value="1"/>
</dbReference>
<dbReference type="KEGG" id="niy:FQ775_05500"/>
<feature type="domain" description="Hemerythrin-like" evidence="1">
    <location>
        <begin position="1"/>
        <end position="132"/>
    </location>
</feature>
<dbReference type="AlphaFoldDB" id="A0A5B8L597"/>
<dbReference type="OrthoDB" id="8282715at2"/>
<evidence type="ECO:0000313" key="2">
    <source>
        <dbReference type="EMBL" id="QDZ03216.1"/>
    </source>
</evidence>
<dbReference type="EMBL" id="CP042301">
    <property type="protein sequence ID" value="QDZ03216.1"/>
    <property type="molecule type" value="Genomic_DNA"/>
</dbReference>
<keyword evidence="3" id="KW-1185">Reference proteome</keyword>
<organism evidence="2 3">
    <name type="scientific">Nitratireductor mangrovi</name>
    <dbReference type="NCBI Taxonomy" id="2599600"/>
    <lineage>
        <taxon>Bacteria</taxon>
        <taxon>Pseudomonadati</taxon>
        <taxon>Pseudomonadota</taxon>
        <taxon>Alphaproteobacteria</taxon>
        <taxon>Hyphomicrobiales</taxon>
        <taxon>Phyllobacteriaceae</taxon>
        <taxon>Nitratireductor</taxon>
    </lineage>
</organism>
<dbReference type="InterPro" id="IPR012312">
    <property type="entry name" value="Hemerythrin-like"/>
</dbReference>
<protein>
    <submittedName>
        <fullName evidence="2">Hemerythrin domain-containing protein</fullName>
    </submittedName>
</protein>
<accession>A0A5B8L597</accession>
<gene>
    <name evidence="2" type="ORF">FQ775_05500</name>
</gene>